<reference key="1">
    <citation type="journal article" date="2007" name="Nature">
        <title>The medaka draft genome and insights into vertebrate genome evolution.</title>
        <authorList>
            <person name="Kasahara M."/>
            <person name="Naruse K."/>
            <person name="Sasaki S."/>
            <person name="Nakatani Y."/>
            <person name="Qu W."/>
            <person name="Ahsan B."/>
            <person name="Yamada T."/>
            <person name="Nagayasu Y."/>
            <person name="Doi K."/>
            <person name="Kasai Y."/>
            <person name="Jindo T."/>
            <person name="Kobayashi D."/>
            <person name="Shimada A."/>
            <person name="Toyoda A."/>
            <person name="Kuroki Y."/>
            <person name="Fujiyama A."/>
            <person name="Sasaki T."/>
            <person name="Shimizu A."/>
            <person name="Asakawa S."/>
            <person name="Shimizu N."/>
            <person name="Hashimoto S."/>
            <person name="Yang J."/>
            <person name="Lee Y."/>
            <person name="Matsushima K."/>
            <person name="Sugano S."/>
            <person name="Sakaizumi M."/>
            <person name="Narita T."/>
            <person name="Ohishi K."/>
            <person name="Haga S."/>
            <person name="Ohta F."/>
            <person name="Nomoto H."/>
            <person name="Nogata K."/>
            <person name="Morishita T."/>
            <person name="Endo T."/>
            <person name="Shin-I T."/>
            <person name="Takeda H."/>
            <person name="Morishita S."/>
            <person name="Kohara Y."/>
        </authorList>
    </citation>
    <scope>NUCLEOTIDE SEQUENCE [LARGE SCALE GENOMIC DNA]</scope>
    <source>
        <strain>Hd-rR</strain>
    </source>
</reference>
<feature type="domain" description="Transposase Tc1-like" evidence="1">
    <location>
        <begin position="7"/>
        <end position="58"/>
    </location>
</feature>
<dbReference type="GO" id="GO:0015074">
    <property type="term" value="P:DNA integration"/>
    <property type="evidence" value="ECO:0007669"/>
    <property type="project" value="InterPro"/>
</dbReference>
<organism evidence="2 3">
    <name type="scientific">Oryzias latipes</name>
    <name type="common">Japanese rice fish</name>
    <name type="synonym">Japanese killifish</name>
    <dbReference type="NCBI Taxonomy" id="8090"/>
    <lineage>
        <taxon>Eukaryota</taxon>
        <taxon>Metazoa</taxon>
        <taxon>Chordata</taxon>
        <taxon>Craniata</taxon>
        <taxon>Vertebrata</taxon>
        <taxon>Euteleostomi</taxon>
        <taxon>Actinopterygii</taxon>
        <taxon>Neopterygii</taxon>
        <taxon>Teleostei</taxon>
        <taxon>Neoteleostei</taxon>
        <taxon>Acanthomorphata</taxon>
        <taxon>Ovalentaria</taxon>
        <taxon>Atherinomorphae</taxon>
        <taxon>Beloniformes</taxon>
        <taxon>Adrianichthyidae</taxon>
        <taxon>Oryziinae</taxon>
        <taxon>Oryzias</taxon>
    </lineage>
</organism>
<dbReference type="InterPro" id="IPR002492">
    <property type="entry name" value="Transposase_Tc1-like"/>
</dbReference>
<dbReference type="GO" id="GO:0003677">
    <property type="term" value="F:DNA binding"/>
    <property type="evidence" value="ECO:0007669"/>
    <property type="project" value="InterPro"/>
</dbReference>
<evidence type="ECO:0000259" key="1">
    <source>
        <dbReference type="Pfam" id="PF01498"/>
    </source>
</evidence>
<dbReference type="Pfam" id="PF01498">
    <property type="entry name" value="HTH_Tnp_Tc3_2"/>
    <property type="match status" value="1"/>
</dbReference>
<dbReference type="AlphaFoldDB" id="A0A3P9IZ07"/>
<reference evidence="2" key="3">
    <citation type="submission" date="2025-08" db="UniProtKB">
        <authorList>
            <consortium name="Ensembl"/>
        </authorList>
    </citation>
    <scope>IDENTIFICATION</scope>
    <source>
        <strain evidence="2">HSOK</strain>
    </source>
</reference>
<dbReference type="GO" id="GO:0006313">
    <property type="term" value="P:DNA transposition"/>
    <property type="evidence" value="ECO:0007669"/>
    <property type="project" value="InterPro"/>
</dbReference>
<reference evidence="2 3" key="2">
    <citation type="submission" date="2017-04" db="EMBL/GenBank/DDBJ databases">
        <title>CpG methylation of centromeres and impact of large insertions on vertebrate speciation.</title>
        <authorList>
            <person name="Ichikawa K."/>
            <person name="Yoshimura J."/>
            <person name="Morishita S."/>
        </authorList>
    </citation>
    <scope>NUCLEOTIDE SEQUENCE</scope>
    <source>
        <strain evidence="2 3">HSOK</strain>
    </source>
</reference>
<protein>
    <recommendedName>
        <fullName evidence="1">Transposase Tc1-like domain-containing protein</fullName>
    </recommendedName>
</protein>
<proteinExistence type="predicted"/>
<reference evidence="2" key="4">
    <citation type="submission" date="2025-09" db="UniProtKB">
        <authorList>
            <consortium name="Ensembl"/>
        </authorList>
    </citation>
    <scope>IDENTIFICATION</scope>
    <source>
        <strain evidence="2">HSOK</strain>
    </source>
</reference>
<accession>A0A3P9IZ07</accession>
<dbReference type="Proteomes" id="UP000265200">
    <property type="component" value="Chromosome 6"/>
</dbReference>
<name>A0A3P9IZ07_ORYLA</name>
<sequence length="79" mass="9239">LTSRQERPLIRRVEENRHASSVQLAKAVERQTGVTVSRYTMRRTLQRNGVHGHHVQKKACQEFARAHADNDEDYWDSIL</sequence>
<evidence type="ECO:0000313" key="2">
    <source>
        <dbReference type="Ensembl" id="ENSORLP00015025207.1"/>
    </source>
</evidence>
<dbReference type="Ensembl" id="ENSORLT00015005981.1">
    <property type="protein sequence ID" value="ENSORLP00015025207.1"/>
    <property type="gene ID" value="ENSORLG00015006187.1"/>
</dbReference>
<evidence type="ECO:0000313" key="3">
    <source>
        <dbReference type="Proteomes" id="UP000265200"/>
    </source>
</evidence>